<name>A0A6J4QXE8_9ACTN</name>
<organism evidence="4">
    <name type="scientific">uncultured Rubrobacteraceae bacterium</name>
    <dbReference type="NCBI Taxonomy" id="349277"/>
    <lineage>
        <taxon>Bacteria</taxon>
        <taxon>Bacillati</taxon>
        <taxon>Actinomycetota</taxon>
        <taxon>Rubrobacteria</taxon>
        <taxon>Rubrobacterales</taxon>
        <taxon>Rubrobacteraceae</taxon>
        <taxon>environmental samples</taxon>
    </lineage>
</organism>
<sequence>MSKTLAIEPVAARDLPEVRGDLAELFRETVNGGDTVGFLPPISSEEAAAYWDEVGEALKGGRRMLVARRGGRVVGTVQLDLAQQTNGRHRAEVMKLLVDRGARRLGLGRRLMEAVEGVARDEGRTLLVLDTRRGEPSEEFYAALGYERAGVIPNFAESADGTLHATVLFYKEL</sequence>
<keyword evidence="1" id="KW-0808">Transferase</keyword>
<dbReference type="PANTHER" id="PTHR43877">
    <property type="entry name" value="AMINOALKYLPHOSPHONATE N-ACETYLTRANSFERASE-RELATED-RELATED"/>
    <property type="match status" value="1"/>
</dbReference>
<dbReference type="InterPro" id="IPR016181">
    <property type="entry name" value="Acyl_CoA_acyltransferase"/>
</dbReference>
<evidence type="ECO:0000259" key="3">
    <source>
        <dbReference type="PROSITE" id="PS51186"/>
    </source>
</evidence>
<feature type="domain" description="N-acetyltransferase" evidence="3">
    <location>
        <begin position="5"/>
        <end position="173"/>
    </location>
</feature>
<dbReference type="SUPFAM" id="SSF55729">
    <property type="entry name" value="Acyl-CoA N-acyltransferases (Nat)"/>
    <property type="match status" value="1"/>
</dbReference>
<dbReference type="Pfam" id="PF00583">
    <property type="entry name" value="Acetyltransf_1"/>
    <property type="match status" value="1"/>
</dbReference>
<keyword evidence="2" id="KW-0012">Acyltransferase</keyword>
<dbReference type="AlphaFoldDB" id="A0A6J4QXE8"/>
<evidence type="ECO:0000256" key="2">
    <source>
        <dbReference type="ARBA" id="ARBA00023315"/>
    </source>
</evidence>
<gene>
    <name evidence="4" type="ORF">AVDCRST_MAG02-859</name>
</gene>
<evidence type="ECO:0000256" key="1">
    <source>
        <dbReference type="ARBA" id="ARBA00022679"/>
    </source>
</evidence>
<dbReference type="PANTHER" id="PTHR43877:SF1">
    <property type="entry name" value="ACETYLTRANSFERASE"/>
    <property type="match status" value="1"/>
</dbReference>
<dbReference type="InterPro" id="IPR050832">
    <property type="entry name" value="Bact_Acetyltransf"/>
</dbReference>
<dbReference type="GO" id="GO:0016747">
    <property type="term" value="F:acyltransferase activity, transferring groups other than amino-acyl groups"/>
    <property type="evidence" value="ECO:0007669"/>
    <property type="project" value="InterPro"/>
</dbReference>
<dbReference type="Gene3D" id="3.40.630.30">
    <property type="match status" value="1"/>
</dbReference>
<dbReference type="EMBL" id="CADCVH010000029">
    <property type="protein sequence ID" value="CAA9450649.1"/>
    <property type="molecule type" value="Genomic_DNA"/>
</dbReference>
<reference evidence="4" key="1">
    <citation type="submission" date="2020-02" db="EMBL/GenBank/DDBJ databases">
        <authorList>
            <person name="Meier V. D."/>
        </authorList>
    </citation>
    <scope>NUCLEOTIDE SEQUENCE</scope>
    <source>
        <strain evidence="4">AVDCRST_MAG02</strain>
    </source>
</reference>
<proteinExistence type="predicted"/>
<dbReference type="InterPro" id="IPR000182">
    <property type="entry name" value="GNAT_dom"/>
</dbReference>
<evidence type="ECO:0000313" key="4">
    <source>
        <dbReference type="EMBL" id="CAA9450649.1"/>
    </source>
</evidence>
<dbReference type="CDD" id="cd04301">
    <property type="entry name" value="NAT_SF"/>
    <property type="match status" value="1"/>
</dbReference>
<accession>A0A6J4QXE8</accession>
<dbReference type="PROSITE" id="PS51186">
    <property type="entry name" value="GNAT"/>
    <property type="match status" value="1"/>
</dbReference>
<protein>
    <recommendedName>
        <fullName evidence="3">N-acetyltransferase domain-containing protein</fullName>
    </recommendedName>
</protein>